<reference evidence="4" key="1">
    <citation type="submission" date="2022-08" db="EMBL/GenBank/DDBJ databases">
        <authorList>
            <person name="Tistechok S."/>
            <person name="Samborskyy M."/>
            <person name="Roman I."/>
        </authorList>
    </citation>
    <scope>NUCLEOTIDE SEQUENCE</scope>
    <source>
        <strain evidence="4">DSM 103496</strain>
    </source>
</reference>
<feature type="domain" description="DUF4232" evidence="3">
    <location>
        <begin position="64"/>
        <end position="199"/>
    </location>
</feature>
<dbReference type="RefSeq" id="WP_259626712.1">
    <property type="nucleotide sequence ID" value="NZ_JANYMP010000017.1"/>
</dbReference>
<gene>
    <name evidence="4" type="ORF">NZH93_30560</name>
</gene>
<keyword evidence="2" id="KW-0732">Signal</keyword>
<feature type="compositionally biased region" description="Low complexity" evidence="1">
    <location>
        <begin position="44"/>
        <end position="59"/>
    </location>
</feature>
<feature type="chain" id="PRO_5040861543" evidence="2">
    <location>
        <begin position="25"/>
        <end position="200"/>
    </location>
</feature>
<dbReference type="PROSITE" id="PS51257">
    <property type="entry name" value="PROKAR_LIPOPROTEIN"/>
    <property type="match status" value="1"/>
</dbReference>
<comment type="caution">
    <text evidence="4">The sequence shown here is derived from an EMBL/GenBank/DDBJ whole genome shotgun (WGS) entry which is preliminary data.</text>
</comment>
<organism evidence="4 5">
    <name type="scientific">Umezawaea endophytica</name>
    <dbReference type="NCBI Taxonomy" id="1654476"/>
    <lineage>
        <taxon>Bacteria</taxon>
        <taxon>Bacillati</taxon>
        <taxon>Actinomycetota</taxon>
        <taxon>Actinomycetes</taxon>
        <taxon>Pseudonocardiales</taxon>
        <taxon>Pseudonocardiaceae</taxon>
        <taxon>Umezawaea</taxon>
    </lineage>
</organism>
<dbReference type="Pfam" id="PF14016">
    <property type="entry name" value="DUF4232"/>
    <property type="match status" value="1"/>
</dbReference>
<evidence type="ECO:0000256" key="1">
    <source>
        <dbReference type="SAM" id="MobiDB-lite"/>
    </source>
</evidence>
<evidence type="ECO:0000313" key="5">
    <source>
        <dbReference type="Proteomes" id="UP001141259"/>
    </source>
</evidence>
<evidence type="ECO:0000256" key="2">
    <source>
        <dbReference type="SAM" id="SignalP"/>
    </source>
</evidence>
<dbReference type="InterPro" id="IPR025326">
    <property type="entry name" value="DUF4232"/>
</dbReference>
<evidence type="ECO:0000259" key="3">
    <source>
        <dbReference type="Pfam" id="PF14016"/>
    </source>
</evidence>
<feature type="signal peptide" evidence="2">
    <location>
        <begin position="1"/>
        <end position="24"/>
    </location>
</feature>
<evidence type="ECO:0000313" key="4">
    <source>
        <dbReference type="EMBL" id="MCS7481220.1"/>
    </source>
</evidence>
<keyword evidence="5" id="KW-1185">Reference proteome</keyword>
<feature type="region of interest" description="Disordered" evidence="1">
    <location>
        <begin position="22"/>
        <end position="59"/>
    </location>
</feature>
<sequence>MSTTSKITFAAVAVALLSACTSQGQGGGTPSGSAPSVPARSQTPSPVASAAPESPAAASGPAACASADLAVALTPDQGGGGMNQTRLVLAFTNRGAVECALQGSPGVSFVTGDGGTQVGAPATREADGGPAVTLLPGASATSTLAITNADVFDPAECAPADVRGLRVYPPGETAAVFVEQQRKACSAPEKSTMVVGPVQG</sequence>
<dbReference type="Proteomes" id="UP001141259">
    <property type="component" value="Unassembled WGS sequence"/>
</dbReference>
<dbReference type="EMBL" id="JANYMP010000017">
    <property type="protein sequence ID" value="MCS7481220.1"/>
    <property type="molecule type" value="Genomic_DNA"/>
</dbReference>
<dbReference type="AlphaFoldDB" id="A0A9X2VR59"/>
<name>A0A9X2VR59_9PSEU</name>
<accession>A0A9X2VR59</accession>
<proteinExistence type="predicted"/>
<protein>
    <submittedName>
        <fullName evidence="4">DUF4232 domain-containing protein</fullName>
    </submittedName>
</protein>